<accession>B9RHC1</accession>
<evidence type="ECO:0000313" key="2">
    <source>
        <dbReference type="Proteomes" id="UP000008311"/>
    </source>
</evidence>
<proteinExistence type="predicted"/>
<evidence type="ECO:0000313" key="1">
    <source>
        <dbReference type="EMBL" id="EEF49483.1"/>
    </source>
</evidence>
<keyword evidence="2" id="KW-1185">Reference proteome</keyword>
<dbReference type="InParanoid" id="B9RHC1"/>
<dbReference type="Proteomes" id="UP000008311">
    <property type="component" value="Unassembled WGS sequence"/>
</dbReference>
<sequence length="68" mass="7547">MVELAFCLSQTILNAVAGTSYYQTSIKNGSAIRALEKQVNEQNSATNQKFDELLKMMQTLKENMSIAS</sequence>
<dbReference type="AlphaFoldDB" id="B9RHC1"/>
<organism evidence="1 2">
    <name type="scientific">Ricinus communis</name>
    <name type="common">Castor bean</name>
    <dbReference type="NCBI Taxonomy" id="3988"/>
    <lineage>
        <taxon>Eukaryota</taxon>
        <taxon>Viridiplantae</taxon>
        <taxon>Streptophyta</taxon>
        <taxon>Embryophyta</taxon>
        <taxon>Tracheophyta</taxon>
        <taxon>Spermatophyta</taxon>
        <taxon>Magnoliopsida</taxon>
        <taxon>eudicotyledons</taxon>
        <taxon>Gunneridae</taxon>
        <taxon>Pentapetalae</taxon>
        <taxon>rosids</taxon>
        <taxon>fabids</taxon>
        <taxon>Malpighiales</taxon>
        <taxon>Euphorbiaceae</taxon>
        <taxon>Acalyphoideae</taxon>
        <taxon>Acalypheae</taxon>
        <taxon>Ricinus</taxon>
    </lineage>
</organism>
<reference evidence="2" key="1">
    <citation type="journal article" date="2010" name="Nat. Biotechnol.">
        <title>Draft genome sequence of the oilseed species Ricinus communis.</title>
        <authorList>
            <person name="Chan A.P."/>
            <person name="Crabtree J."/>
            <person name="Zhao Q."/>
            <person name="Lorenzi H."/>
            <person name="Orvis J."/>
            <person name="Puiu D."/>
            <person name="Melake-Berhan A."/>
            <person name="Jones K.M."/>
            <person name="Redman J."/>
            <person name="Chen G."/>
            <person name="Cahoon E.B."/>
            <person name="Gedil M."/>
            <person name="Stanke M."/>
            <person name="Haas B.J."/>
            <person name="Wortman J.R."/>
            <person name="Fraser-Liggett C.M."/>
            <person name="Ravel J."/>
            <person name="Rabinowicz P.D."/>
        </authorList>
    </citation>
    <scope>NUCLEOTIDE SEQUENCE [LARGE SCALE GENOMIC DNA]</scope>
    <source>
        <strain evidence="2">cv. Hale</strain>
    </source>
</reference>
<gene>
    <name evidence="1" type="ORF">RCOM_1449890</name>
</gene>
<dbReference type="EMBL" id="EQ973778">
    <property type="protein sequence ID" value="EEF49483.1"/>
    <property type="molecule type" value="Genomic_DNA"/>
</dbReference>
<protein>
    <submittedName>
        <fullName evidence="1">Uncharacterized protein</fullName>
    </submittedName>
</protein>
<name>B9RHC1_RICCO</name>